<feature type="non-terminal residue" evidence="2">
    <location>
        <position position="87"/>
    </location>
</feature>
<keyword evidence="3" id="KW-1185">Reference proteome</keyword>
<accession>A0AA36NMB7</accession>
<reference evidence="2" key="1">
    <citation type="submission" date="2023-08" db="EMBL/GenBank/DDBJ databases">
        <authorList>
            <person name="Chen Y."/>
            <person name="Shah S."/>
            <person name="Dougan E. K."/>
            <person name="Thang M."/>
            <person name="Chan C."/>
        </authorList>
    </citation>
    <scope>NUCLEOTIDE SEQUENCE</scope>
</reference>
<dbReference type="PANTHER" id="PTHR47447:SF17">
    <property type="entry name" value="OS12G0638900 PROTEIN"/>
    <property type="match status" value="1"/>
</dbReference>
<keyword evidence="1" id="KW-0677">Repeat</keyword>
<dbReference type="Proteomes" id="UP001178507">
    <property type="component" value="Unassembled WGS sequence"/>
</dbReference>
<dbReference type="Gene3D" id="1.25.40.10">
    <property type="entry name" value="Tetratricopeptide repeat domain"/>
    <property type="match status" value="1"/>
</dbReference>
<evidence type="ECO:0000313" key="2">
    <source>
        <dbReference type="EMBL" id="CAJ1409133.1"/>
    </source>
</evidence>
<organism evidence="2 3">
    <name type="scientific">Effrenium voratum</name>
    <dbReference type="NCBI Taxonomy" id="2562239"/>
    <lineage>
        <taxon>Eukaryota</taxon>
        <taxon>Sar</taxon>
        <taxon>Alveolata</taxon>
        <taxon>Dinophyceae</taxon>
        <taxon>Suessiales</taxon>
        <taxon>Symbiodiniaceae</taxon>
        <taxon>Effrenium</taxon>
    </lineage>
</organism>
<proteinExistence type="predicted"/>
<name>A0AA36NMB7_9DINO</name>
<protein>
    <submittedName>
        <fullName evidence="2">Uncharacterized protein</fullName>
    </submittedName>
</protein>
<dbReference type="NCBIfam" id="TIGR00756">
    <property type="entry name" value="PPR"/>
    <property type="match status" value="2"/>
</dbReference>
<dbReference type="AlphaFoldDB" id="A0AA36NMB7"/>
<gene>
    <name evidence="2" type="ORF">EVOR1521_LOCUS30308</name>
</gene>
<evidence type="ECO:0000256" key="1">
    <source>
        <dbReference type="ARBA" id="ARBA00022737"/>
    </source>
</evidence>
<dbReference type="Pfam" id="PF01535">
    <property type="entry name" value="PPR"/>
    <property type="match status" value="2"/>
</dbReference>
<dbReference type="PANTHER" id="PTHR47447">
    <property type="entry name" value="OS03G0856100 PROTEIN"/>
    <property type="match status" value="1"/>
</dbReference>
<dbReference type="InterPro" id="IPR002885">
    <property type="entry name" value="PPR_rpt"/>
</dbReference>
<dbReference type="InterPro" id="IPR011990">
    <property type="entry name" value="TPR-like_helical_dom_sf"/>
</dbReference>
<dbReference type="EMBL" id="CAUJNA010003752">
    <property type="protein sequence ID" value="CAJ1409133.1"/>
    <property type="molecule type" value="Genomic_DNA"/>
</dbReference>
<comment type="caution">
    <text evidence="2">The sequence shown here is derived from an EMBL/GenBank/DDBJ whole genome shotgun (WGS) entry which is preliminary data.</text>
</comment>
<evidence type="ECO:0000313" key="3">
    <source>
        <dbReference type="Proteomes" id="UP001178507"/>
    </source>
</evidence>
<sequence>MSGGMKTTDVTFGALMTALERGGQWAKAVSLLSKMRQERRAGLLARTAAASACGREGQWRQALQIFADAAADGLRPDLAAYHVAMAA</sequence>